<dbReference type="EMBL" id="BOPG01000081">
    <property type="protein sequence ID" value="GIJ62638.1"/>
    <property type="molecule type" value="Genomic_DNA"/>
</dbReference>
<dbReference type="InterPro" id="IPR011050">
    <property type="entry name" value="Pectin_lyase_fold/virulence"/>
</dbReference>
<keyword evidence="3" id="KW-0067">ATP-binding</keyword>
<proteinExistence type="inferred from homology"/>
<dbReference type="InterPro" id="IPR041627">
    <property type="entry name" value="AAA_lid_6"/>
</dbReference>
<dbReference type="InterPro" id="IPR050773">
    <property type="entry name" value="CbxX/CfxQ_RuBisCO_ESX"/>
</dbReference>
<dbReference type="FunFam" id="3.40.50.300:FF:000216">
    <property type="entry name" value="Type VII secretion ATPase EccA"/>
    <property type="match status" value="1"/>
</dbReference>
<evidence type="ECO:0000256" key="2">
    <source>
        <dbReference type="ARBA" id="ARBA00022741"/>
    </source>
</evidence>
<dbReference type="PRINTS" id="PR00819">
    <property type="entry name" value="CBXCFQXSUPER"/>
</dbReference>
<keyword evidence="6" id="KW-1185">Reference proteome</keyword>
<dbReference type="Gene3D" id="2.160.20.10">
    <property type="entry name" value="Single-stranded right-handed beta-helix, Pectin lyase-like"/>
    <property type="match status" value="2"/>
</dbReference>
<keyword evidence="2" id="KW-0547">Nucleotide-binding</keyword>
<dbReference type="InterPro" id="IPR006626">
    <property type="entry name" value="PbH1"/>
</dbReference>
<dbReference type="CDD" id="cd00009">
    <property type="entry name" value="AAA"/>
    <property type="match status" value="1"/>
</dbReference>
<dbReference type="Gene3D" id="3.40.50.300">
    <property type="entry name" value="P-loop containing nucleotide triphosphate hydrolases"/>
    <property type="match status" value="1"/>
</dbReference>
<dbReference type="AlphaFoldDB" id="A0A8J4E602"/>
<evidence type="ECO:0000313" key="6">
    <source>
        <dbReference type="Proteomes" id="UP000612585"/>
    </source>
</evidence>
<dbReference type="InterPro" id="IPR003959">
    <property type="entry name" value="ATPase_AAA_core"/>
</dbReference>
<organism evidence="5 6">
    <name type="scientific">Virgisporangium aurantiacum</name>
    <dbReference type="NCBI Taxonomy" id="175570"/>
    <lineage>
        <taxon>Bacteria</taxon>
        <taxon>Bacillati</taxon>
        <taxon>Actinomycetota</taxon>
        <taxon>Actinomycetes</taxon>
        <taxon>Micromonosporales</taxon>
        <taxon>Micromonosporaceae</taxon>
        <taxon>Virgisporangium</taxon>
    </lineage>
</organism>
<evidence type="ECO:0000256" key="1">
    <source>
        <dbReference type="ARBA" id="ARBA00010378"/>
    </source>
</evidence>
<dbReference type="InterPro" id="IPR039448">
    <property type="entry name" value="Beta_helix"/>
</dbReference>
<dbReference type="InterPro" id="IPR027417">
    <property type="entry name" value="P-loop_NTPase"/>
</dbReference>
<evidence type="ECO:0000256" key="3">
    <source>
        <dbReference type="ARBA" id="ARBA00022840"/>
    </source>
</evidence>
<dbReference type="GO" id="GO:0016887">
    <property type="term" value="F:ATP hydrolysis activity"/>
    <property type="evidence" value="ECO:0007669"/>
    <property type="project" value="InterPro"/>
</dbReference>
<gene>
    <name evidence="5" type="ORF">Vau01_101540</name>
</gene>
<dbReference type="Pfam" id="PF17866">
    <property type="entry name" value="AAA_lid_6"/>
    <property type="match status" value="1"/>
</dbReference>
<comment type="similarity">
    <text evidence="1">Belongs to the CbxX/CfxQ family.</text>
</comment>
<dbReference type="SUPFAM" id="SSF52540">
    <property type="entry name" value="P-loop containing nucleoside triphosphate hydrolases"/>
    <property type="match status" value="1"/>
</dbReference>
<sequence>MTNMTRTLNVSTTQPGAYPTIRDALEAASDGDVVSIAAGDYAEPLRLDNRKITLVAVDAGTVTIGVRNSNDPTVVCRGGEVTLRGLRIRSADATALQVVAAQVKMLKCEVGGGYGAAISATQGAALTATDVKVTSGQFGVVFEDAGGMLDKCEITNISDDGLIVRVGSNPTIRNCTIANCGYRGIYVYHAAKPKLERCEVTRTGDAGIAVASQSAPTILSCWVHETQGVGIRFERGCRGSIEGCRIEHVASPGTVIDEGATVTVIEAGDGVHASRVGINAIEGATQQDEDRVERLLGELDSMIGLAGVKAEVRALIDEIQVNEWRRSAGLSVGAVSHHLIFTGAPGTGKTTVARIYGQLLKALGILPKGKFKEVTRRDLVGQYIGHTAEKTTTAFEDALGGVLFIDEAYALSRHSGIGNDFGQEAIDSIVKLMEDHRDAIAVIVAGYTGEMMDFLDANAGLASRFAKTFEFENYTPDELVLIAQRIAKLDDYELAPGVDVGLHEWFVQIERGESFGNAREARRLLEGMRKAQSGRLRALGRVPSRDELRSLVLDDLLAAAR</sequence>
<dbReference type="Pfam" id="PF13229">
    <property type="entry name" value="Beta_helix"/>
    <property type="match status" value="1"/>
</dbReference>
<feature type="domain" description="AAA+ ATPase" evidence="4">
    <location>
        <begin position="335"/>
        <end position="475"/>
    </location>
</feature>
<protein>
    <recommendedName>
        <fullName evidence="4">AAA+ ATPase domain-containing protein</fullName>
    </recommendedName>
</protein>
<reference evidence="5" key="1">
    <citation type="submission" date="2021-01" db="EMBL/GenBank/DDBJ databases">
        <title>Whole genome shotgun sequence of Virgisporangium aurantiacum NBRC 16421.</title>
        <authorList>
            <person name="Komaki H."/>
            <person name="Tamura T."/>
        </authorList>
    </citation>
    <scope>NUCLEOTIDE SEQUENCE</scope>
    <source>
        <strain evidence="5">NBRC 16421</strain>
    </source>
</reference>
<dbReference type="InterPro" id="IPR012334">
    <property type="entry name" value="Pectin_lyas_fold"/>
</dbReference>
<dbReference type="InterPro" id="IPR022441">
    <property type="entry name" value="Para_beta_helix_rpt-2"/>
</dbReference>
<dbReference type="SMART" id="SM00382">
    <property type="entry name" value="AAA"/>
    <property type="match status" value="1"/>
</dbReference>
<comment type="caution">
    <text evidence="5">The sequence shown here is derived from an EMBL/GenBank/DDBJ whole genome shotgun (WGS) entry which is preliminary data.</text>
</comment>
<dbReference type="Proteomes" id="UP000612585">
    <property type="component" value="Unassembled WGS sequence"/>
</dbReference>
<dbReference type="SUPFAM" id="SSF51126">
    <property type="entry name" value="Pectin lyase-like"/>
    <property type="match status" value="1"/>
</dbReference>
<dbReference type="NCBIfam" id="TIGR03804">
    <property type="entry name" value="para_beta_helix"/>
    <property type="match status" value="1"/>
</dbReference>
<dbReference type="InterPro" id="IPR000641">
    <property type="entry name" value="CbxX/CfxQ"/>
</dbReference>
<dbReference type="PANTHER" id="PTHR43392">
    <property type="entry name" value="AAA-TYPE ATPASE FAMILY PROTEIN / ANKYRIN REPEAT FAMILY PROTEIN"/>
    <property type="match status" value="1"/>
</dbReference>
<dbReference type="Pfam" id="PF00004">
    <property type="entry name" value="AAA"/>
    <property type="match status" value="1"/>
</dbReference>
<dbReference type="SMART" id="SM00710">
    <property type="entry name" value="PbH1"/>
    <property type="match status" value="6"/>
</dbReference>
<accession>A0A8J4E602</accession>
<name>A0A8J4E602_9ACTN</name>
<evidence type="ECO:0000259" key="4">
    <source>
        <dbReference type="SMART" id="SM00382"/>
    </source>
</evidence>
<dbReference type="InterPro" id="IPR003593">
    <property type="entry name" value="AAA+_ATPase"/>
</dbReference>
<dbReference type="GO" id="GO:0005524">
    <property type="term" value="F:ATP binding"/>
    <property type="evidence" value="ECO:0007669"/>
    <property type="project" value="UniProtKB-KW"/>
</dbReference>
<dbReference type="PANTHER" id="PTHR43392:SF2">
    <property type="entry name" value="AAA-TYPE ATPASE FAMILY PROTEIN _ ANKYRIN REPEAT FAMILY PROTEIN"/>
    <property type="match status" value="1"/>
</dbReference>
<evidence type="ECO:0000313" key="5">
    <source>
        <dbReference type="EMBL" id="GIJ62638.1"/>
    </source>
</evidence>
<dbReference type="Gene3D" id="1.10.8.60">
    <property type="match status" value="1"/>
</dbReference>